<evidence type="ECO:0008006" key="2">
    <source>
        <dbReference type="Google" id="ProtNLM"/>
    </source>
</evidence>
<name>A0A396HBN7_MEDTR</name>
<reference evidence="1" key="1">
    <citation type="journal article" date="2018" name="Nat. Plants">
        <title>Whole-genome landscape of Medicago truncatula symbiotic genes.</title>
        <authorList>
            <person name="Pecrix Y."/>
            <person name="Gamas P."/>
            <person name="Carrere S."/>
        </authorList>
    </citation>
    <scope>NUCLEOTIDE SEQUENCE</scope>
    <source>
        <tissue evidence="1">Leaves</tissue>
    </source>
</reference>
<dbReference type="Gramene" id="rna44010">
    <property type="protein sequence ID" value="RHN49204.1"/>
    <property type="gene ID" value="gene44010"/>
</dbReference>
<organism evidence="1">
    <name type="scientific">Medicago truncatula</name>
    <name type="common">Barrel medic</name>
    <name type="synonym">Medicago tribuloides</name>
    <dbReference type="NCBI Taxonomy" id="3880"/>
    <lineage>
        <taxon>Eukaryota</taxon>
        <taxon>Viridiplantae</taxon>
        <taxon>Streptophyta</taxon>
        <taxon>Embryophyta</taxon>
        <taxon>Tracheophyta</taxon>
        <taxon>Spermatophyta</taxon>
        <taxon>Magnoliopsida</taxon>
        <taxon>eudicotyledons</taxon>
        <taxon>Gunneridae</taxon>
        <taxon>Pentapetalae</taxon>
        <taxon>rosids</taxon>
        <taxon>fabids</taxon>
        <taxon>Fabales</taxon>
        <taxon>Fabaceae</taxon>
        <taxon>Papilionoideae</taxon>
        <taxon>50 kb inversion clade</taxon>
        <taxon>NPAAA clade</taxon>
        <taxon>Hologalegina</taxon>
        <taxon>IRL clade</taxon>
        <taxon>Trifolieae</taxon>
        <taxon>Medicago</taxon>
    </lineage>
</organism>
<evidence type="ECO:0000313" key="1">
    <source>
        <dbReference type="EMBL" id="RHN49204.1"/>
    </source>
</evidence>
<accession>A0A396HBN7</accession>
<proteinExistence type="predicted"/>
<comment type="caution">
    <text evidence="1">The sequence shown here is derived from an EMBL/GenBank/DDBJ whole genome shotgun (WGS) entry which is preliminary data.</text>
</comment>
<sequence length="118" mass="13077">MFTSTRPIIPPDAMEVVSNRINHDMFSHLATEFTEKEVMAAIFQLKGASAPGPDGLTSLFYHNYWNIVGKDILLSTLNVLNNNGNPDMVNFTYISLIPKITHPSTTSDSDLLVFVMSS</sequence>
<dbReference type="EMBL" id="PSQE01000007">
    <property type="protein sequence ID" value="RHN49204.1"/>
    <property type="molecule type" value="Genomic_DNA"/>
</dbReference>
<protein>
    <recommendedName>
        <fullName evidence="2">RNA-directed DNA polymerase</fullName>
    </recommendedName>
</protein>
<gene>
    <name evidence="1" type="ORF">MtrunA17_Chr7g0272011</name>
</gene>
<dbReference type="AlphaFoldDB" id="A0A396HBN7"/>
<dbReference type="Proteomes" id="UP000265566">
    <property type="component" value="Chromosome 7"/>
</dbReference>